<evidence type="ECO:0000313" key="1">
    <source>
        <dbReference type="EMBL" id="GFR59196.1"/>
    </source>
</evidence>
<dbReference type="EMBL" id="BMAT01000074">
    <property type="protein sequence ID" value="GFR59196.1"/>
    <property type="molecule type" value="Genomic_DNA"/>
</dbReference>
<proteinExistence type="predicted"/>
<comment type="caution">
    <text evidence="1">The sequence shown here is derived from an EMBL/GenBank/DDBJ whole genome shotgun (WGS) entry which is preliminary data.</text>
</comment>
<protein>
    <submittedName>
        <fullName evidence="1">Uncharacterized protein</fullName>
    </submittedName>
</protein>
<sequence>MTDGLTEPVSQLCAIKPKLPMGVPALWPSGKTLAQRSGSVGSIPCRVEPRTKKLVLAADPPDVWHYVWSARCQDNVTGCGVCKRSLHHSMAARFQLSQAPSLI</sequence>
<accession>A0AAV4EFT0</accession>
<keyword evidence="2" id="KW-1185">Reference proteome</keyword>
<organism evidence="1 2">
    <name type="scientific">Elysia marginata</name>
    <dbReference type="NCBI Taxonomy" id="1093978"/>
    <lineage>
        <taxon>Eukaryota</taxon>
        <taxon>Metazoa</taxon>
        <taxon>Spiralia</taxon>
        <taxon>Lophotrochozoa</taxon>
        <taxon>Mollusca</taxon>
        <taxon>Gastropoda</taxon>
        <taxon>Heterobranchia</taxon>
        <taxon>Euthyneura</taxon>
        <taxon>Panpulmonata</taxon>
        <taxon>Sacoglossa</taxon>
        <taxon>Placobranchoidea</taxon>
        <taxon>Plakobranchidae</taxon>
        <taxon>Elysia</taxon>
    </lineage>
</organism>
<gene>
    <name evidence="1" type="ORF">ElyMa_000050100</name>
</gene>
<evidence type="ECO:0000313" key="2">
    <source>
        <dbReference type="Proteomes" id="UP000762676"/>
    </source>
</evidence>
<dbReference type="AlphaFoldDB" id="A0AAV4EFT0"/>
<reference evidence="1 2" key="1">
    <citation type="journal article" date="2021" name="Elife">
        <title>Chloroplast acquisition without the gene transfer in kleptoplastic sea slugs, Plakobranchus ocellatus.</title>
        <authorList>
            <person name="Maeda T."/>
            <person name="Takahashi S."/>
            <person name="Yoshida T."/>
            <person name="Shimamura S."/>
            <person name="Takaki Y."/>
            <person name="Nagai Y."/>
            <person name="Toyoda A."/>
            <person name="Suzuki Y."/>
            <person name="Arimoto A."/>
            <person name="Ishii H."/>
            <person name="Satoh N."/>
            <person name="Nishiyama T."/>
            <person name="Hasebe M."/>
            <person name="Maruyama T."/>
            <person name="Minagawa J."/>
            <person name="Obokata J."/>
            <person name="Shigenobu S."/>
        </authorList>
    </citation>
    <scope>NUCLEOTIDE SEQUENCE [LARGE SCALE GENOMIC DNA]</scope>
</reference>
<dbReference type="Proteomes" id="UP000762676">
    <property type="component" value="Unassembled WGS sequence"/>
</dbReference>
<name>A0AAV4EFT0_9GAST</name>